<keyword evidence="1" id="KW-0472">Membrane</keyword>
<dbReference type="STRING" id="299262.BWR18_05625"/>
<dbReference type="AlphaFoldDB" id="A0A1P8MTB1"/>
<evidence type="ECO:0000256" key="1">
    <source>
        <dbReference type="SAM" id="Phobius"/>
    </source>
</evidence>
<reference evidence="3 4" key="1">
    <citation type="submission" date="2017-01" db="EMBL/GenBank/DDBJ databases">
        <title>Complete genome of Tateyamaria omphalii DOK1-4 isolated from seawater in Dokdo.</title>
        <authorList>
            <person name="Kim J.H."/>
            <person name="Chi W.-J."/>
        </authorList>
    </citation>
    <scope>NUCLEOTIDE SEQUENCE [LARGE SCALE GENOMIC DNA]</scope>
    <source>
        <strain evidence="3 4">DOK1-4</strain>
    </source>
</reference>
<dbReference type="InterPro" id="IPR007076">
    <property type="entry name" value="TfoX_N"/>
</dbReference>
<protein>
    <submittedName>
        <fullName evidence="3">TfoX-like protein</fullName>
    </submittedName>
</protein>
<dbReference type="OrthoDB" id="1524907at2"/>
<dbReference type="RefSeq" id="WP_076627087.1">
    <property type="nucleotide sequence ID" value="NZ_CP019312.1"/>
</dbReference>
<dbReference type="Proteomes" id="UP000186336">
    <property type="component" value="Chromosome"/>
</dbReference>
<keyword evidence="1" id="KW-1133">Transmembrane helix</keyword>
<dbReference type="EMBL" id="CP019312">
    <property type="protein sequence ID" value="APX11223.1"/>
    <property type="molecule type" value="Genomic_DNA"/>
</dbReference>
<keyword evidence="4" id="KW-1185">Reference proteome</keyword>
<proteinExistence type="predicted"/>
<dbReference type="KEGG" id="tom:BWR18_05625"/>
<evidence type="ECO:0000313" key="4">
    <source>
        <dbReference type="Proteomes" id="UP000186336"/>
    </source>
</evidence>
<gene>
    <name evidence="3" type="ORF">BWR18_05625</name>
</gene>
<sequence>MAVTQDEIEHVLDLFSGVNDLSTRKMFGGIGVYSSGTIFAVMMRDGRLMLKGRGDMIDRLDALGMERWTYERPGKAETAMPYWVMPDSALEDSEEASALAREALTHL</sequence>
<name>A0A1P8MTB1_9RHOB</name>
<dbReference type="SUPFAM" id="SSF159894">
    <property type="entry name" value="YgaC/TfoX-N like"/>
    <property type="match status" value="1"/>
</dbReference>
<keyword evidence="1" id="KW-0812">Transmembrane</keyword>
<evidence type="ECO:0000259" key="2">
    <source>
        <dbReference type="Pfam" id="PF04993"/>
    </source>
</evidence>
<organism evidence="3 4">
    <name type="scientific">Tateyamaria omphalii</name>
    <dbReference type="NCBI Taxonomy" id="299262"/>
    <lineage>
        <taxon>Bacteria</taxon>
        <taxon>Pseudomonadati</taxon>
        <taxon>Pseudomonadota</taxon>
        <taxon>Alphaproteobacteria</taxon>
        <taxon>Rhodobacterales</taxon>
        <taxon>Roseobacteraceae</taxon>
        <taxon>Tateyamaria</taxon>
    </lineage>
</organism>
<dbReference type="Gene3D" id="3.30.1460.30">
    <property type="entry name" value="YgaC/TfoX-N like chaperone"/>
    <property type="match status" value="1"/>
</dbReference>
<evidence type="ECO:0000313" key="3">
    <source>
        <dbReference type="EMBL" id="APX11223.1"/>
    </source>
</evidence>
<dbReference type="Pfam" id="PF04993">
    <property type="entry name" value="TfoX_N"/>
    <property type="match status" value="1"/>
</dbReference>
<feature type="domain" description="TfoX N-terminal" evidence="2">
    <location>
        <begin position="13"/>
        <end position="106"/>
    </location>
</feature>
<feature type="transmembrane region" description="Helical" evidence="1">
    <location>
        <begin position="26"/>
        <end position="43"/>
    </location>
</feature>
<accession>A0A1P8MTB1</accession>